<evidence type="ECO:0000256" key="2">
    <source>
        <dbReference type="ARBA" id="ARBA00022737"/>
    </source>
</evidence>
<keyword evidence="3 5" id="KW-0694">RNA-binding</keyword>
<dbReference type="PRINTS" id="PR00961">
    <property type="entry name" value="HUDSXLRNA"/>
</dbReference>
<dbReference type="AlphaFoldDB" id="A0AA40KFC6"/>
<dbReference type="GO" id="GO:0005634">
    <property type="term" value="C:nucleus"/>
    <property type="evidence" value="ECO:0007669"/>
    <property type="project" value="UniProtKB-SubCell"/>
</dbReference>
<keyword evidence="4" id="KW-0539">Nucleus</keyword>
<name>A0AA40KFC6_9HYME</name>
<dbReference type="FunFam" id="3.30.70.330:FF:000205">
    <property type="entry name" value="Sex lethal, isoform B"/>
    <property type="match status" value="1"/>
</dbReference>
<feature type="compositionally biased region" description="Low complexity" evidence="6">
    <location>
        <begin position="145"/>
        <end position="165"/>
    </location>
</feature>
<dbReference type="EMBL" id="JAHYIQ010000044">
    <property type="protein sequence ID" value="KAK1118160.1"/>
    <property type="molecule type" value="Genomic_DNA"/>
</dbReference>
<comment type="subcellular location">
    <subcellularLocation>
        <location evidence="1">Nucleus</location>
    </subcellularLocation>
</comment>
<dbReference type="GO" id="GO:0010629">
    <property type="term" value="P:negative regulation of gene expression"/>
    <property type="evidence" value="ECO:0007669"/>
    <property type="project" value="UniProtKB-ARBA"/>
</dbReference>
<dbReference type="GO" id="GO:0009967">
    <property type="term" value="P:positive regulation of signal transduction"/>
    <property type="evidence" value="ECO:0007669"/>
    <property type="project" value="UniProtKB-ARBA"/>
</dbReference>
<organism evidence="8 9">
    <name type="scientific">Melipona bicolor</name>
    <dbReference type="NCBI Taxonomy" id="60889"/>
    <lineage>
        <taxon>Eukaryota</taxon>
        <taxon>Metazoa</taxon>
        <taxon>Ecdysozoa</taxon>
        <taxon>Arthropoda</taxon>
        <taxon>Hexapoda</taxon>
        <taxon>Insecta</taxon>
        <taxon>Pterygota</taxon>
        <taxon>Neoptera</taxon>
        <taxon>Endopterygota</taxon>
        <taxon>Hymenoptera</taxon>
        <taxon>Apocrita</taxon>
        <taxon>Aculeata</taxon>
        <taxon>Apoidea</taxon>
        <taxon>Anthophila</taxon>
        <taxon>Apidae</taxon>
        <taxon>Melipona</taxon>
    </lineage>
</organism>
<gene>
    <name evidence="8" type="ORF">K0M31_015207</name>
</gene>
<dbReference type="SMART" id="SM00360">
    <property type="entry name" value="RRM"/>
    <property type="match status" value="2"/>
</dbReference>
<dbReference type="InterPro" id="IPR000504">
    <property type="entry name" value="RRM_dom"/>
</dbReference>
<dbReference type="Pfam" id="PF00076">
    <property type="entry name" value="RRM_1"/>
    <property type="match status" value="2"/>
</dbReference>
<keyword evidence="9" id="KW-1185">Reference proteome</keyword>
<feature type="compositionally biased region" description="Polar residues" evidence="6">
    <location>
        <begin position="99"/>
        <end position="134"/>
    </location>
</feature>
<dbReference type="GO" id="GO:0005737">
    <property type="term" value="C:cytoplasm"/>
    <property type="evidence" value="ECO:0007669"/>
    <property type="project" value="UniProtKB-ARBA"/>
</dbReference>
<dbReference type="FunFam" id="3.30.70.330:FF:000383">
    <property type="entry name" value="Sex lethal, isoform D"/>
    <property type="match status" value="1"/>
</dbReference>
<feature type="region of interest" description="Disordered" evidence="6">
    <location>
        <begin position="97"/>
        <end position="169"/>
    </location>
</feature>
<dbReference type="PANTHER" id="PTHR48025">
    <property type="entry name" value="OS02G0815200 PROTEIN"/>
    <property type="match status" value="1"/>
</dbReference>
<dbReference type="InterPro" id="IPR002343">
    <property type="entry name" value="Hud_Sxl_RNA"/>
</dbReference>
<reference evidence="8" key="1">
    <citation type="submission" date="2021-10" db="EMBL/GenBank/DDBJ databases">
        <title>Melipona bicolor Genome sequencing and assembly.</title>
        <authorList>
            <person name="Araujo N.S."/>
            <person name="Arias M.C."/>
        </authorList>
    </citation>
    <scope>NUCLEOTIDE SEQUENCE</scope>
    <source>
        <strain evidence="8">USP_2M_L1-L4_2017</strain>
        <tissue evidence="8">Whole body</tissue>
    </source>
</reference>
<proteinExistence type="predicted"/>
<dbReference type="SUPFAM" id="SSF54928">
    <property type="entry name" value="RNA-binding domain, RBD"/>
    <property type="match status" value="1"/>
</dbReference>
<dbReference type="Proteomes" id="UP001177670">
    <property type="component" value="Unassembled WGS sequence"/>
</dbReference>
<evidence type="ECO:0000256" key="3">
    <source>
        <dbReference type="ARBA" id="ARBA00022884"/>
    </source>
</evidence>
<accession>A0AA40KFC6</accession>
<dbReference type="InterPro" id="IPR035979">
    <property type="entry name" value="RBD_domain_sf"/>
</dbReference>
<sequence length="378" mass="42794">MPRTINLREKKKENIADSVDSLARGIVGIDEFAEKIIHGPSRSRLQVQKKIKQVRGDLGAGIAIRFVAASAHVHTDSAACYVSLTPGMATYERNEHTQGDVNPQAGWSTQQPEPLNSQPPTTDQQELQNQTSQKIEQEFTKMTDQQEQQSQPQQQQQVQQQQQMQLKNEEPRTNLIINYLPQSMTEKDLYSLFVTIGPVESCRVMKDYKTGYSYGFGFVNYAKAEDAATAISTLNGLQVQNKRLKVSFARPSGEEIKETNLYVTNLPRNITESQIDDIFSKYGNIVQKNILKDKLTGLPRGVAFVRFDKREEAQEAIARLHGTIPEGGSEPLSVKIAEEHGKQKAAYYAGWQAGYNQSRGERLYPTRNKYQRYAHYLY</sequence>
<evidence type="ECO:0000313" key="9">
    <source>
        <dbReference type="Proteomes" id="UP001177670"/>
    </source>
</evidence>
<evidence type="ECO:0000256" key="4">
    <source>
        <dbReference type="ARBA" id="ARBA00023242"/>
    </source>
</evidence>
<dbReference type="PROSITE" id="PS50102">
    <property type="entry name" value="RRM"/>
    <property type="match status" value="2"/>
</dbReference>
<feature type="domain" description="RRM" evidence="7">
    <location>
        <begin position="259"/>
        <end position="339"/>
    </location>
</feature>
<evidence type="ECO:0000313" key="8">
    <source>
        <dbReference type="EMBL" id="KAK1118160.1"/>
    </source>
</evidence>
<evidence type="ECO:0000256" key="6">
    <source>
        <dbReference type="SAM" id="MobiDB-lite"/>
    </source>
</evidence>
<feature type="domain" description="RRM" evidence="7">
    <location>
        <begin position="173"/>
        <end position="251"/>
    </location>
</feature>
<dbReference type="GO" id="GO:0050686">
    <property type="term" value="P:negative regulation of mRNA processing"/>
    <property type="evidence" value="ECO:0007669"/>
    <property type="project" value="UniProtKB-ARBA"/>
</dbReference>
<dbReference type="GO" id="GO:0003729">
    <property type="term" value="F:mRNA binding"/>
    <property type="evidence" value="ECO:0007669"/>
    <property type="project" value="UniProtKB-ARBA"/>
</dbReference>
<dbReference type="InterPro" id="IPR012677">
    <property type="entry name" value="Nucleotide-bd_a/b_plait_sf"/>
</dbReference>
<dbReference type="GO" id="GO:0008266">
    <property type="term" value="F:poly(U) RNA binding"/>
    <property type="evidence" value="ECO:0007669"/>
    <property type="project" value="UniProtKB-ARBA"/>
</dbReference>
<evidence type="ECO:0000256" key="5">
    <source>
        <dbReference type="PROSITE-ProRule" id="PRU00176"/>
    </source>
</evidence>
<dbReference type="GO" id="GO:1990904">
    <property type="term" value="C:ribonucleoprotein complex"/>
    <property type="evidence" value="ECO:0007669"/>
    <property type="project" value="InterPro"/>
</dbReference>
<protein>
    <recommendedName>
        <fullName evidence="7">RRM domain-containing protein</fullName>
    </recommendedName>
</protein>
<dbReference type="InterPro" id="IPR050502">
    <property type="entry name" value="Euk_RNA-bind_prot"/>
</dbReference>
<comment type="caution">
    <text evidence="8">The sequence shown here is derived from an EMBL/GenBank/DDBJ whole genome shotgun (WGS) entry which is preliminary data.</text>
</comment>
<evidence type="ECO:0000256" key="1">
    <source>
        <dbReference type="ARBA" id="ARBA00004123"/>
    </source>
</evidence>
<dbReference type="PANTHER" id="PTHR48025:SF1">
    <property type="entry name" value="RRM DOMAIN-CONTAINING PROTEIN"/>
    <property type="match status" value="1"/>
</dbReference>
<keyword evidence="2" id="KW-0677">Repeat</keyword>
<dbReference type="Gene3D" id="3.30.70.330">
    <property type="match status" value="2"/>
</dbReference>
<evidence type="ECO:0000259" key="7">
    <source>
        <dbReference type="PROSITE" id="PS50102"/>
    </source>
</evidence>